<feature type="transmembrane region" description="Helical" evidence="1">
    <location>
        <begin position="129"/>
        <end position="150"/>
    </location>
</feature>
<evidence type="ECO:0000256" key="1">
    <source>
        <dbReference type="SAM" id="Phobius"/>
    </source>
</evidence>
<dbReference type="STRING" id="48467.SAMN02745166_02857"/>
<reference evidence="4" key="1">
    <citation type="submission" date="2017-02" db="EMBL/GenBank/DDBJ databases">
        <authorList>
            <person name="Varghese N."/>
            <person name="Submissions S."/>
        </authorList>
    </citation>
    <scope>NUCLEOTIDE SEQUENCE [LARGE SCALE GENOMIC DNA]</scope>
    <source>
        <strain evidence="4">ATCC 700200</strain>
    </source>
</reference>
<feature type="transmembrane region" description="Helical" evidence="1">
    <location>
        <begin position="90"/>
        <end position="109"/>
    </location>
</feature>
<keyword evidence="1" id="KW-0812">Transmembrane</keyword>
<evidence type="ECO:0000313" key="3">
    <source>
        <dbReference type="EMBL" id="SKA99182.1"/>
    </source>
</evidence>
<dbReference type="Proteomes" id="UP000190774">
    <property type="component" value="Unassembled WGS sequence"/>
</dbReference>
<dbReference type="RefSeq" id="WP_139373263.1">
    <property type="nucleotide sequence ID" value="NZ_FUYE01000009.1"/>
</dbReference>
<evidence type="ECO:0000313" key="4">
    <source>
        <dbReference type="Proteomes" id="UP000190774"/>
    </source>
</evidence>
<protein>
    <recommendedName>
        <fullName evidence="5">Lipoprotein</fullName>
    </recommendedName>
</protein>
<feature type="transmembrane region" description="Helical" evidence="1">
    <location>
        <begin position="41"/>
        <end position="66"/>
    </location>
</feature>
<sequence>MKIPRHRATLVILGLCLSLTSGCRMADWVFCDEYVNHVWNSVGMAAIAAFTLPVLLVPWTMIWGLAMSDPYPKPPVTLWHWAPGNHVRQVFWALFLGLHALVSVAYAWTFVSFIGPLRTDGFDEAALDAGYNAVASLGGFWYWASLRALASYHSTFKLSAKHRPTPAAELPPTTEPSAA</sequence>
<organism evidence="3 4">
    <name type="scientific">Prosthecobacter debontii</name>
    <dbReference type="NCBI Taxonomy" id="48467"/>
    <lineage>
        <taxon>Bacteria</taxon>
        <taxon>Pseudomonadati</taxon>
        <taxon>Verrucomicrobiota</taxon>
        <taxon>Verrucomicrobiia</taxon>
        <taxon>Verrucomicrobiales</taxon>
        <taxon>Verrucomicrobiaceae</taxon>
        <taxon>Prosthecobacter</taxon>
    </lineage>
</organism>
<gene>
    <name evidence="3" type="ORF">SAMN02745166_02857</name>
</gene>
<feature type="chain" id="PRO_5012233692" description="Lipoprotein" evidence="2">
    <location>
        <begin position="27"/>
        <end position="179"/>
    </location>
</feature>
<accession>A0A1T4YBH4</accession>
<keyword evidence="1" id="KW-1133">Transmembrane helix</keyword>
<dbReference type="PROSITE" id="PS51257">
    <property type="entry name" value="PROKAR_LIPOPROTEIN"/>
    <property type="match status" value="1"/>
</dbReference>
<evidence type="ECO:0000256" key="2">
    <source>
        <dbReference type="SAM" id="SignalP"/>
    </source>
</evidence>
<proteinExistence type="predicted"/>
<dbReference type="EMBL" id="FUYE01000009">
    <property type="protein sequence ID" value="SKA99182.1"/>
    <property type="molecule type" value="Genomic_DNA"/>
</dbReference>
<name>A0A1T4YBH4_9BACT</name>
<keyword evidence="4" id="KW-1185">Reference proteome</keyword>
<feature type="signal peptide" evidence="2">
    <location>
        <begin position="1"/>
        <end position="26"/>
    </location>
</feature>
<evidence type="ECO:0008006" key="5">
    <source>
        <dbReference type="Google" id="ProtNLM"/>
    </source>
</evidence>
<keyword evidence="1" id="KW-0472">Membrane</keyword>
<keyword evidence="2" id="KW-0732">Signal</keyword>
<dbReference type="AlphaFoldDB" id="A0A1T4YBH4"/>